<accession>A0A162KJC6</accession>
<dbReference type="PANTHER" id="PTHR44688">
    <property type="entry name" value="DNA-BINDING TRANSCRIPTIONAL ACTIVATOR DEVR_DOSR"/>
    <property type="match status" value="1"/>
</dbReference>
<dbReference type="InterPro" id="IPR000014">
    <property type="entry name" value="PAS"/>
</dbReference>
<dbReference type="GeneID" id="97239778"/>
<organism evidence="5 6">
    <name type="scientific">Tistrella mobilis</name>
    <dbReference type="NCBI Taxonomy" id="171437"/>
    <lineage>
        <taxon>Bacteria</taxon>
        <taxon>Pseudomonadati</taxon>
        <taxon>Pseudomonadota</taxon>
        <taxon>Alphaproteobacteria</taxon>
        <taxon>Geminicoccales</taxon>
        <taxon>Geminicoccaceae</taxon>
        <taxon>Tistrella</taxon>
    </lineage>
</organism>
<dbReference type="GO" id="GO:0006355">
    <property type="term" value="P:regulation of DNA-templated transcription"/>
    <property type="evidence" value="ECO:0007669"/>
    <property type="project" value="InterPro"/>
</dbReference>
<dbReference type="OrthoDB" id="9782655at2"/>
<dbReference type="Gene3D" id="3.30.450.20">
    <property type="entry name" value="PAS domain"/>
    <property type="match status" value="1"/>
</dbReference>
<evidence type="ECO:0000256" key="3">
    <source>
        <dbReference type="ARBA" id="ARBA00023163"/>
    </source>
</evidence>
<dbReference type="InterPro" id="IPR000792">
    <property type="entry name" value="Tscrpt_reg_LuxR_C"/>
</dbReference>
<evidence type="ECO:0000259" key="4">
    <source>
        <dbReference type="PROSITE" id="PS50043"/>
    </source>
</evidence>
<dbReference type="Gene3D" id="1.10.10.10">
    <property type="entry name" value="Winged helix-like DNA-binding domain superfamily/Winged helix DNA-binding domain"/>
    <property type="match status" value="1"/>
</dbReference>
<gene>
    <name evidence="5" type="ORF">AUP44_09150</name>
</gene>
<dbReference type="Pfam" id="PF00196">
    <property type="entry name" value="GerE"/>
    <property type="match status" value="1"/>
</dbReference>
<dbReference type="PANTHER" id="PTHR44688:SF16">
    <property type="entry name" value="DNA-BINDING TRANSCRIPTIONAL ACTIVATOR DEVR_DOSR"/>
    <property type="match status" value="1"/>
</dbReference>
<dbReference type="NCBIfam" id="TIGR00229">
    <property type="entry name" value="sensory_box"/>
    <property type="match status" value="1"/>
</dbReference>
<dbReference type="SUPFAM" id="SSF55785">
    <property type="entry name" value="PYP-like sensor domain (PAS domain)"/>
    <property type="match status" value="1"/>
</dbReference>
<dbReference type="EMBL" id="LPZR01000174">
    <property type="protein sequence ID" value="KYO51416.1"/>
    <property type="molecule type" value="Genomic_DNA"/>
</dbReference>
<dbReference type="PRINTS" id="PR00038">
    <property type="entry name" value="HTHLUXR"/>
</dbReference>
<dbReference type="InterPro" id="IPR016032">
    <property type="entry name" value="Sig_transdc_resp-reg_C-effctor"/>
</dbReference>
<dbReference type="SUPFAM" id="SSF46894">
    <property type="entry name" value="C-terminal effector domain of the bipartite response regulators"/>
    <property type="match status" value="1"/>
</dbReference>
<keyword evidence="3" id="KW-0804">Transcription</keyword>
<dbReference type="CDD" id="cd06170">
    <property type="entry name" value="LuxR_C_like"/>
    <property type="match status" value="1"/>
</dbReference>
<dbReference type="PROSITE" id="PS50043">
    <property type="entry name" value="HTH_LUXR_2"/>
    <property type="match status" value="1"/>
</dbReference>
<comment type="caution">
    <text evidence="5">The sequence shown here is derived from an EMBL/GenBank/DDBJ whole genome shotgun (WGS) entry which is preliminary data.</text>
</comment>
<dbReference type="PROSITE" id="PS00622">
    <property type="entry name" value="HTH_LUXR_1"/>
    <property type="match status" value="1"/>
</dbReference>
<dbReference type="Pfam" id="PF13426">
    <property type="entry name" value="PAS_9"/>
    <property type="match status" value="1"/>
</dbReference>
<dbReference type="GO" id="GO:0003677">
    <property type="term" value="F:DNA binding"/>
    <property type="evidence" value="ECO:0007669"/>
    <property type="project" value="UniProtKB-KW"/>
</dbReference>
<dbReference type="InterPro" id="IPR035965">
    <property type="entry name" value="PAS-like_dom_sf"/>
</dbReference>
<evidence type="ECO:0000256" key="2">
    <source>
        <dbReference type="ARBA" id="ARBA00023125"/>
    </source>
</evidence>
<reference evidence="5 6" key="1">
    <citation type="submission" date="2015-12" db="EMBL/GenBank/DDBJ databases">
        <title>Genome sequence of Tistrella mobilis MCCC 1A02139.</title>
        <authorList>
            <person name="Lu L."/>
            <person name="Lai Q."/>
            <person name="Shao Z."/>
            <person name="Qian P."/>
        </authorList>
    </citation>
    <scope>NUCLEOTIDE SEQUENCE [LARGE SCALE GENOMIC DNA]</scope>
    <source>
        <strain evidence="5 6">MCCC 1A02139</strain>
    </source>
</reference>
<keyword evidence="2" id="KW-0238">DNA-binding</keyword>
<sequence length="188" mass="21608">MQPEDLSTEGLELAGFMNAPVGIMVLSHRRILRVNAEIEAIFGWRRTELEGRSVRMLYPSSVDYEKTGARWHRWLENSPRYEDERFMQCKSGEIIWTRARGRTLTPDDPFRLIVWTFDRLEDRAPGSAALTPREREVTRYVVNGLTSKQIAQALAISPRTVEVHRSAIMRKLGVANTAELIAKVIVER</sequence>
<dbReference type="AlphaFoldDB" id="A0A162KJC6"/>
<keyword evidence="1" id="KW-0805">Transcription regulation</keyword>
<dbReference type="SMART" id="SM00421">
    <property type="entry name" value="HTH_LUXR"/>
    <property type="match status" value="1"/>
</dbReference>
<evidence type="ECO:0000313" key="6">
    <source>
        <dbReference type="Proteomes" id="UP000075787"/>
    </source>
</evidence>
<dbReference type="RefSeq" id="WP_062766381.1">
    <property type="nucleotide sequence ID" value="NZ_CP121024.1"/>
</dbReference>
<name>A0A162KJC6_9PROT</name>
<dbReference type="InterPro" id="IPR036388">
    <property type="entry name" value="WH-like_DNA-bd_sf"/>
</dbReference>
<feature type="domain" description="HTH luxR-type" evidence="4">
    <location>
        <begin position="123"/>
        <end position="188"/>
    </location>
</feature>
<protein>
    <submittedName>
        <fullName evidence="5">LuxR family transcriptional regulator</fullName>
    </submittedName>
</protein>
<proteinExistence type="predicted"/>
<dbReference type="Proteomes" id="UP000075787">
    <property type="component" value="Unassembled WGS sequence"/>
</dbReference>
<dbReference type="CDD" id="cd00130">
    <property type="entry name" value="PAS"/>
    <property type="match status" value="1"/>
</dbReference>
<evidence type="ECO:0000256" key="1">
    <source>
        <dbReference type="ARBA" id="ARBA00023015"/>
    </source>
</evidence>
<evidence type="ECO:0000313" key="5">
    <source>
        <dbReference type="EMBL" id="KYO51416.1"/>
    </source>
</evidence>